<dbReference type="EnsemblMetazoa" id="XM_021059409.2">
    <property type="protein sequence ID" value="XP_020915068.1"/>
    <property type="gene ID" value="LOC110252584"/>
</dbReference>
<dbReference type="AlphaFoldDB" id="A0A913Y5K7"/>
<dbReference type="OrthoDB" id="428577at2759"/>
<dbReference type="GO" id="GO:0004800">
    <property type="term" value="F:thyroxine 5'-deiodinase activity"/>
    <property type="evidence" value="ECO:0007669"/>
    <property type="project" value="InterPro"/>
</dbReference>
<dbReference type="GeneID" id="110252584"/>
<keyword evidence="5 8" id="KW-0560">Oxidoreductase</keyword>
<dbReference type="GO" id="GO:0016020">
    <property type="term" value="C:membrane"/>
    <property type="evidence" value="ECO:0007669"/>
    <property type="project" value="UniProtKB-SubCell"/>
</dbReference>
<dbReference type="KEGG" id="epa:110252584"/>
<feature type="active site" evidence="7">
    <location>
        <position position="121"/>
    </location>
</feature>
<evidence type="ECO:0000256" key="4">
    <source>
        <dbReference type="ARBA" id="ARBA00022933"/>
    </source>
</evidence>
<keyword evidence="3 8" id="KW-0893">Thyroid hormones biosynthesis</keyword>
<dbReference type="InterPro" id="IPR000643">
    <property type="entry name" value="Iodothyronine_deiodinase"/>
</dbReference>
<dbReference type="GO" id="GO:0042446">
    <property type="term" value="P:hormone biosynthetic process"/>
    <property type="evidence" value="ECO:0007669"/>
    <property type="project" value="UniProtKB-KW"/>
</dbReference>
<protein>
    <recommendedName>
        <fullName evidence="8">Iodothyronine deiodinase</fullName>
    </recommendedName>
</protein>
<keyword evidence="6 9" id="KW-0472">Membrane</keyword>
<comment type="subcellular location">
    <subcellularLocation>
        <location evidence="1">Membrane</location>
    </subcellularLocation>
</comment>
<keyword evidence="11" id="KW-1185">Reference proteome</keyword>
<accession>A0A913Y5K7</accession>
<dbReference type="Gene3D" id="3.40.30.10">
    <property type="entry name" value="Glutaredoxin"/>
    <property type="match status" value="1"/>
</dbReference>
<dbReference type="PIRSF" id="PIRSF001330">
    <property type="entry name" value="IOD"/>
    <property type="match status" value="1"/>
</dbReference>
<evidence type="ECO:0000256" key="8">
    <source>
        <dbReference type="RuleBase" id="RU000676"/>
    </source>
</evidence>
<feature type="transmembrane region" description="Helical" evidence="9">
    <location>
        <begin position="6"/>
        <end position="28"/>
    </location>
</feature>
<comment type="function">
    <text evidence="8">Responsible for the deiodination of T4 (3,5,3',5'-tetraiodothyronine).</text>
</comment>
<dbReference type="Proteomes" id="UP000887567">
    <property type="component" value="Unplaced"/>
</dbReference>
<proteinExistence type="inferred from homology"/>
<evidence type="ECO:0000256" key="9">
    <source>
        <dbReference type="SAM" id="Phobius"/>
    </source>
</evidence>
<evidence type="ECO:0000256" key="7">
    <source>
        <dbReference type="PROSITE-ProRule" id="PRU10107"/>
    </source>
</evidence>
<evidence type="ECO:0000256" key="5">
    <source>
        <dbReference type="ARBA" id="ARBA00023002"/>
    </source>
</evidence>
<dbReference type="PANTHER" id="PTHR11781:SF22">
    <property type="entry name" value="TYPE I IODOTHYRONINE DEIODINASE"/>
    <property type="match status" value="1"/>
</dbReference>
<dbReference type="RefSeq" id="XP_020915068.1">
    <property type="nucleotide sequence ID" value="XM_021059409.2"/>
</dbReference>
<dbReference type="OMA" id="DYSIANH"/>
<sequence>MGASSKVLLLYYAGSALMLLMFGILKLLHKVSWMERPIVQLFRMIATIDMRKEDYWDDLFGWKMFKTNQSCLFRHLSKDAQEGRAAPNPPVLSVDGTKYFQMLDFARGSRPLVLNFGSCTCPVFMARLREFGEIVEEYKSVADFLTIYIEEAHPTDEWRLKGNFEIVQHRNQQERCNAARTLLQSGHVHSNSLLMVDTMENTANKAYGALPIRLAVIQSGKVQYAGGLGPTLYKTTDVRNWLFQYRKRLADRKRA</sequence>
<keyword evidence="9" id="KW-1133">Transmembrane helix</keyword>
<dbReference type="RefSeq" id="XP_020915069.1">
    <property type="nucleotide sequence ID" value="XM_021059410.2"/>
</dbReference>
<dbReference type="PANTHER" id="PTHR11781">
    <property type="entry name" value="IODOTHYRONINE DEIODINASE"/>
    <property type="match status" value="1"/>
</dbReference>
<reference evidence="10" key="1">
    <citation type="submission" date="2022-11" db="UniProtKB">
        <authorList>
            <consortium name="EnsemblMetazoa"/>
        </authorList>
    </citation>
    <scope>IDENTIFICATION</scope>
</reference>
<dbReference type="Pfam" id="PF00837">
    <property type="entry name" value="T4_deiodinase"/>
    <property type="match status" value="1"/>
</dbReference>
<evidence type="ECO:0000313" key="10">
    <source>
        <dbReference type="EnsemblMetazoa" id="XP_020915068.1"/>
    </source>
</evidence>
<evidence type="ECO:0000256" key="3">
    <source>
        <dbReference type="ARBA" id="ARBA00022534"/>
    </source>
</evidence>
<dbReference type="GO" id="GO:0042403">
    <property type="term" value="P:thyroid hormone metabolic process"/>
    <property type="evidence" value="ECO:0007669"/>
    <property type="project" value="TreeGrafter"/>
</dbReference>
<evidence type="ECO:0000256" key="2">
    <source>
        <dbReference type="ARBA" id="ARBA00010153"/>
    </source>
</evidence>
<dbReference type="PROSITE" id="PS01205">
    <property type="entry name" value="T4_DEIODINASE"/>
    <property type="match status" value="1"/>
</dbReference>
<evidence type="ECO:0000313" key="11">
    <source>
        <dbReference type="Proteomes" id="UP000887567"/>
    </source>
</evidence>
<comment type="similarity">
    <text evidence="2 8">Belongs to the iodothyronine deiodinase family.</text>
</comment>
<organism evidence="10 11">
    <name type="scientific">Exaiptasia diaphana</name>
    <name type="common">Tropical sea anemone</name>
    <name type="synonym">Aiptasia pulchella</name>
    <dbReference type="NCBI Taxonomy" id="2652724"/>
    <lineage>
        <taxon>Eukaryota</taxon>
        <taxon>Metazoa</taxon>
        <taxon>Cnidaria</taxon>
        <taxon>Anthozoa</taxon>
        <taxon>Hexacorallia</taxon>
        <taxon>Actiniaria</taxon>
        <taxon>Aiptasiidae</taxon>
        <taxon>Exaiptasia</taxon>
    </lineage>
</organism>
<name>A0A913Y5K7_EXADI</name>
<evidence type="ECO:0000256" key="1">
    <source>
        <dbReference type="ARBA" id="ARBA00004370"/>
    </source>
</evidence>
<evidence type="ECO:0000256" key="6">
    <source>
        <dbReference type="ARBA" id="ARBA00023136"/>
    </source>
</evidence>
<keyword evidence="9" id="KW-0812">Transmembrane</keyword>
<dbReference type="InterPro" id="IPR008261">
    <property type="entry name" value="Iodothyronine_deiodinase_AS"/>
</dbReference>
<dbReference type="EnsemblMetazoa" id="XM_021059410.2">
    <property type="protein sequence ID" value="XP_020915069.1"/>
    <property type="gene ID" value="LOC110252584"/>
</dbReference>
<keyword evidence="4 8" id="KW-0712">Selenocysteine</keyword>